<organism evidence="1 2">
    <name type="scientific">Sporanaerobium hydrogeniformans</name>
    <dbReference type="NCBI Taxonomy" id="3072179"/>
    <lineage>
        <taxon>Bacteria</taxon>
        <taxon>Bacillati</taxon>
        <taxon>Bacillota</taxon>
        <taxon>Clostridia</taxon>
        <taxon>Lachnospirales</taxon>
        <taxon>Lachnospiraceae</taxon>
        <taxon>Sporanaerobium</taxon>
    </lineage>
</organism>
<dbReference type="EMBL" id="PEDL01000003">
    <property type="protein sequence ID" value="PHV71400.1"/>
    <property type="molecule type" value="Genomic_DNA"/>
</dbReference>
<reference evidence="1" key="1">
    <citation type="submission" date="2017-10" db="EMBL/GenBank/DDBJ databases">
        <title>Genome sequence of cellulolytic Lachnospiraceae bacterium XHS1971 isolated from hotspring sediment.</title>
        <authorList>
            <person name="Vasudevan G."/>
            <person name="Joshi A.J."/>
            <person name="Hivarkar S."/>
            <person name="Lanjekar V.B."/>
            <person name="Dhakephalkar P.K."/>
            <person name="Dagar S."/>
        </authorList>
    </citation>
    <scope>NUCLEOTIDE SEQUENCE</scope>
    <source>
        <strain evidence="1">XHS1971</strain>
    </source>
</reference>
<name>A0AC61DE29_9FIRM</name>
<accession>A0AC61DE29</accession>
<proteinExistence type="predicted"/>
<gene>
    <name evidence="1" type="ORF">CS063_04960</name>
</gene>
<evidence type="ECO:0000313" key="2">
    <source>
        <dbReference type="Proteomes" id="UP000224460"/>
    </source>
</evidence>
<dbReference type="Proteomes" id="UP000224460">
    <property type="component" value="Unassembled WGS sequence"/>
</dbReference>
<evidence type="ECO:0000313" key="1">
    <source>
        <dbReference type="EMBL" id="PHV71400.1"/>
    </source>
</evidence>
<comment type="caution">
    <text evidence="1">The sequence shown here is derived from an EMBL/GenBank/DDBJ whole genome shotgun (WGS) entry which is preliminary data.</text>
</comment>
<keyword evidence="2" id="KW-1185">Reference proteome</keyword>
<protein>
    <submittedName>
        <fullName evidence="1">DeoR family transcriptional regulator</fullName>
    </submittedName>
</protein>
<sequence>MGKVEERQSEILEVLSLYEKLEVTELARKCHVSLVTMRKDLSELEKRGLLKREQGFAFLVKEKGIYQRLARHYALKCRLAKKAASLVSDGETIMMEGGSCCILVAEEISRTKKKVTIITNSVFMMDYIGKNPHVNLVLLGGDYLEEAQAVVGPVAKMGARLFHVNKLFTGTDGYLLGNGFTSTDHLVMDTVRNMAESAEQVVVVTESEKFLRRGVVPLFTLGETHCLITDSGIPKEIQKELENSQVKLITIPLNEK</sequence>